<dbReference type="FunFam" id="1.20.5.170:FF:000046">
    <property type="entry name" value="cGMP-dependent protein kinase 1"/>
    <property type="match status" value="1"/>
</dbReference>
<dbReference type="InterPro" id="IPR031831">
    <property type="entry name" value="PKcGMP_CC"/>
</dbReference>
<feature type="coiled-coil region" evidence="1">
    <location>
        <begin position="3"/>
        <end position="54"/>
    </location>
</feature>
<comment type="caution">
    <text evidence="4">The sequence shown here is derived from an EMBL/GenBank/DDBJ whole genome shotgun (WGS) entry which is preliminary data.</text>
</comment>
<evidence type="ECO:0000259" key="3">
    <source>
        <dbReference type="Pfam" id="PF16808"/>
    </source>
</evidence>
<feature type="domain" description="cGMP-dependent protein kinase N-terminal coiled-coil" evidence="3">
    <location>
        <begin position="18"/>
        <end position="52"/>
    </location>
</feature>
<dbReference type="OrthoDB" id="6145996at2759"/>
<evidence type="ECO:0000256" key="1">
    <source>
        <dbReference type="SAM" id="Coils"/>
    </source>
</evidence>
<keyword evidence="1" id="KW-0175">Coiled coil</keyword>
<keyword evidence="5" id="KW-1185">Reference proteome</keyword>
<dbReference type="Proteomes" id="UP000678393">
    <property type="component" value="Unassembled WGS sequence"/>
</dbReference>
<gene>
    <name evidence="4" type="ORF">CUNI_LOCUS18625</name>
</gene>
<protein>
    <recommendedName>
        <fullName evidence="3">cGMP-dependent protein kinase N-terminal coiled-coil domain-containing protein</fullName>
    </recommendedName>
</protein>
<accession>A0A8S3ZU44</accession>
<sequence>MVMGTLRDLQLALQEKIEELRQRDELIDELEGELDEKDSLIQRLQRELDKYRSVLPSATVNSPLVHRKVVGLGTAGQGLNPSGSNHPAKLTNGGGGGSSGGAVGGSGATGGAGVQREERTKRVAISAEPTTFNSQQLSQRNKVFPKTYA</sequence>
<evidence type="ECO:0000313" key="5">
    <source>
        <dbReference type="Proteomes" id="UP000678393"/>
    </source>
</evidence>
<dbReference type="EMBL" id="CAJHNH020005890">
    <property type="protein sequence ID" value="CAG5133067.1"/>
    <property type="molecule type" value="Genomic_DNA"/>
</dbReference>
<proteinExistence type="predicted"/>
<dbReference type="CDD" id="cd12086">
    <property type="entry name" value="DD_cGKI-beta"/>
    <property type="match status" value="1"/>
</dbReference>
<evidence type="ECO:0000256" key="2">
    <source>
        <dbReference type="SAM" id="MobiDB-lite"/>
    </source>
</evidence>
<reference evidence="4" key="1">
    <citation type="submission" date="2021-04" db="EMBL/GenBank/DDBJ databases">
        <authorList>
            <consortium name="Molecular Ecology Group"/>
        </authorList>
    </citation>
    <scope>NUCLEOTIDE SEQUENCE</scope>
</reference>
<organism evidence="4 5">
    <name type="scientific">Candidula unifasciata</name>
    <dbReference type="NCBI Taxonomy" id="100452"/>
    <lineage>
        <taxon>Eukaryota</taxon>
        <taxon>Metazoa</taxon>
        <taxon>Spiralia</taxon>
        <taxon>Lophotrochozoa</taxon>
        <taxon>Mollusca</taxon>
        <taxon>Gastropoda</taxon>
        <taxon>Heterobranchia</taxon>
        <taxon>Euthyneura</taxon>
        <taxon>Panpulmonata</taxon>
        <taxon>Eupulmonata</taxon>
        <taxon>Stylommatophora</taxon>
        <taxon>Helicina</taxon>
        <taxon>Helicoidea</taxon>
        <taxon>Geomitridae</taxon>
        <taxon>Candidula</taxon>
    </lineage>
</organism>
<name>A0A8S3ZU44_9EUPU</name>
<dbReference type="AlphaFoldDB" id="A0A8S3ZU44"/>
<dbReference type="Gene3D" id="1.20.5.170">
    <property type="match status" value="1"/>
</dbReference>
<evidence type="ECO:0000313" key="4">
    <source>
        <dbReference type="EMBL" id="CAG5133067.1"/>
    </source>
</evidence>
<feature type="compositionally biased region" description="Gly residues" evidence="2">
    <location>
        <begin position="92"/>
        <end position="113"/>
    </location>
</feature>
<feature type="compositionally biased region" description="Polar residues" evidence="2">
    <location>
        <begin position="128"/>
        <end position="141"/>
    </location>
</feature>
<feature type="region of interest" description="Disordered" evidence="2">
    <location>
        <begin position="73"/>
        <end position="149"/>
    </location>
</feature>
<dbReference type="Pfam" id="PF16808">
    <property type="entry name" value="PKcGMP_CC"/>
    <property type="match status" value="1"/>
</dbReference>